<reference evidence="2" key="2">
    <citation type="submission" date="2012-04" db="EMBL/GenBank/DDBJ databases">
        <title>Complete genome sequence of Providencia stuartii clinical isolate MRSN 2154.</title>
        <authorList>
            <person name="Clifford R.J."/>
            <person name="Hang J."/>
            <person name="Riley M.C."/>
            <person name="Onmus-Leone F."/>
            <person name="Kuschner R.A."/>
            <person name="Lesho E.P."/>
            <person name="Waterman P.E."/>
        </authorList>
    </citation>
    <scope>NUCLEOTIDE SEQUENCE [LARGE SCALE GENOMIC DNA]</scope>
    <source>
        <strain evidence="2">MRSN 2154</strain>
    </source>
</reference>
<sequence length="86" mass="9944">MLRIEILFDKNAPQKPSDIILQALETEITRKLSPQYPDMITRVAFSSSQRINISGTKLAQDKARIEEILEEIWLDDGWIPEQNSMD</sequence>
<dbReference type="PANTHER" id="PTHR36572">
    <property type="entry name" value="DNA DAMAGE-INDUCIBLE PROTEIN I-RELATED"/>
    <property type="match status" value="1"/>
</dbReference>
<dbReference type="PATRIC" id="fig|1157951.4.peg.383"/>
<evidence type="ECO:0000313" key="1">
    <source>
        <dbReference type="EMBL" id="AFH92277.1"/>
    </source>
</evidence>
<dbReference type="Gene3D" id="3.30.910.10">
    <property type="entry name" value="DinI-like"/>
    <property type="match status" value="1"/>
</dbReference>
<dbReference type="AlphaFoldDB" id="A0A140SSM8"/>
<dbReference type="GeneID" id="93518885"/>
<proteinExistence type="predicted"/>
<dbReference type="Pfam" id="PF06183">
    <property type="entry name" value="DinI"/>
    <property type="match status" value="1"/>
</dbReference>
<dbReference type="EMBL" id="CP003488">
    <property type="protein sequence ID" value="AFH92277.1"/>
    <property type="molecule type" value="Genomic_DNA"/>
</dbReference>
<dbReference type="Proteomes" id="UP000005012">
    <property type="component" value="Chromosome"/>
</dbReference>
<name>A0A140SSM8_PROSM</name>
<dbReference type="HOGENOM" id="CLU_139795_3_1_6"/>
<evidence type="ECO:0000313" key="2">
    <source>
        <dbReference type="Proteomes" id="UP000005012"/>
    </source>
</evidence>
<protein>
    <recommendedName>
        <fullName evidence="3">DNA damage-inducible protein I</fullName>
    </recommendedName>
</protein>
<evidence type="ECO:0008006" key="3">
    <source>
        <dbReference type="Google" id="ProtNLM"/>
    </source>
</evidence>
<dbReference type="InterPro" id="IPR010391">
    <property type="entry name" value="DNA_damage-inducible_DinI-like"/>
</dbReference>
<dbReference type="OrthoDB" id="6455485at2"/>
<gene>
    <name evidence="1" type="ordered locus">S70_01905</name>
</gene>
<reference evidence="1 2" key="1">
    <citation type="journal article" date="2012" name="J. Bacteriol.">
        <title>Complete Genome Sequence of Providencia stuartii Clinical Isolate MRSN 2154.</title>
        <authorList>
            <person name="Clifford R.J."/>
            <person name="Hang J."/>
            <person name="Riley M.C."/>
            <person name="Onmus-Leone F."/>
            <person name="Kuschner R.A."/>
            <person name="Lesho E.P."/>
            <person name="Waterman P.E."/>
        </authorList>
    </citation>
    <scope>NUCLEOTIDE SEQUENCE [LARGE SCALE GENOMIC DNA]</scope>
    <source>
        <strain evidence="1 2">MRSN 2154</strain>
    </source>
</reference>
<organism evidence="1 2">
    <name type="scientific">Providencia stuartii (strain MRSN 2154)</name>
    <dbReference type="NCBI Taxonomy" id="1157951"/>
    <lineage>
        <taxon>Bacteria</taxon>
        <taxon>Pseudomonadati</taxon>
        <taxon>Pseudomonadota</taxon>
        <taxon>Gammaproteobacteria</taxon>
        <taxon>Enterobacterales</taxon>
        <taxon>Morganellaceae</taxon>
        <taxon>Providencia</taxon>
    </lineage>
</organism>
<dbReference type="InterPro" id="IPR036687">
    <property type="entry name" value="DinI-like_sf"/>
</dbReference>
<dbReference type="RefSeq" id="WP_004920922.1">
    <property type="nucleotide sequence ID" value="NC_017731.1"/>
</dbReference>
<dbReference type="SUPFAM" id="SSF54857">
    <property type="entry name" value="DNA damage-inducible protein DinI"/>
    <property type="match status" value="1"/>
</dbReference>
<dbReference type="KEGG" id="psi:S70_01905"/>
<dbReference type="PANTHER" id="PTHR36572:SF2">
    <property type="entry name" value="DNA DAMAGE-INDUCIBLE PROTEIN I"/>
    <property type="match status" value="1"/>
</dbReference>
<dbReference type="GO" id="GO:0009432">
    <property type="term" value="P:SOS response"/>
    <property type="evidence" value="ECO:0007669"/>
    <property type="project" value="TreeGrafter"/>
</dbReference>
<accession>A0A140SSM8</accession>